<keyword evidence="2 6" id="KW-0808">Transferase</keyword>
<evidence type="ECO:0000256" key="2">
    <source>
        <dbReference type="ARBA" id="ARBA00022679"/>
    </source>
</evidence>
<dbReference type="EMBL" id="JPGY02000001">
    <property type="protein sequence ID" value="KRU13109.1"/>
    <property type="molecule type" value="Genomic_DNA"/>
</dbReference>
<dbReference type="RefSeq" id="WP_003446922.1">
    <property type="nucleotide sequence ID" value="NZ_ANZB01000013.1"/>
</dbReference>
<evidence type="ECO:0000313" key="8">
    <source>
        <dbReference type="Proteomes" id="UP000030905"/>
    </source>
</evidence>
<evidence type="ECO:0000256" key="1">
    <source>
        <dbReference type="ARBA" id="ARBA00022603"/>
    </source>
</evidence>
<dbReference type="InterPro" id="IPR001737">
    <property type="entry name" value="KsgA/Erm"/>
</dbReference>
<evidence type="ECO:0000256" key="4">
    <source>
        <dbReference type="ARBA" id="ARBA00022884"/>
    </source>
</evidence>
<protein>
    <submittedName>
        <fullName evidence="5">Ribosomal RNA adenine dimethylase</fullName>
    </submittedName>
    <submittedName>
        <fullName evidence="6">Ribosomal RNA adenine methylase transferase</fullName>
    </submittedName>
</protein>
<evidence type="ECO:0000313" key="7">
    <source>
        <dbReference type="Proteomes" id="UP000028042"/>
    </source>
</evidence>
<reference evidence="6" key="2">
    <citation type="submission" date="2015-10" db="EMBL/GenBank/DDBJ databases">
        <title>Improved Draft Genome Sequence of Clostridium pasteurianum Strain ATCC 6013 (DSM 525) Using a Hybrid Next-Generation Sequencing Approach.</title>
        <authorList>
            <person name="Pyne M.E."/>
            <person name="Utturkar S.M."/>
            <person name="Brown S.D."/>
            <person name="Moo-Young M."/>
            <person name="Chung D.A."/>
            <person name="Chou P.C."/>
        </authorList>
    </citation>
    <scope>NUCLEOTIDE SEQUENCE</scope>
    <source>
        <strain evidence="6">ATCC 6013</strain>
    </source>
</reference>
<gene>
    <name evidence="5" type="ORF">CLPA_c07940</name>
    <name evidence="6" type="ORF">CP6013_02357</name>
</gene>
<organism evidence="5 8">
    <name type="scientific">Clostridium pasteurianum DSM 525 = ATCC 6013</name>
    <dbReference type="NCBI Taxonomy" id="1262449"/>
    <lineage>
        <taxon>Bacteria</taxon>
        <taxon>Bacillati</taxon>
        <taxon>Bacillota</taxon>
        <taxon>Clostridia</taxon>
        <taxon>Eubacteriales</taxon>
        <taxon>Clostridiaceae</taxon>
        <taxon>Clostridium</taxon>
    </lineage>
</organism>
<reference evidence="6 7" key="3">
    <citation type="journal article" name="Genome Announc.">
        <title>Improved Draft Genome Sequence of Clostridium pasteurianum Strain ATCC 6013 (DSM 525) Using a Hybrid Next-Generation Sequencing Approach.</title>
        <authorList>
            <person name="Pyne M.E."/>
            <person name="Utturkar S."/>
            <person name="Brown S.D."/>
            <person name="Moo-Young M."/>
            <person name="Chung D.A."/>
            <person name="Chou C.P."/>
        </authorList>
    </citation>
    <scope>NUCLEOTIDE SEQUENCE [LARGE SCALE GENOMIC DNA]</scope>
    <source>
        <strain evidence="6 7">ATCC 6013</strain>
    </source>
</reference>
<dbReference type="PANTHER" id="PTHR11727:SF14">
    <property type="entry name" value="BLL8166 PROTEIN"/>
    <property type="match status" value="1"/>
</dbReference>
<dbReference type="GO" id="GO:0003723">
    <property type="term" value="F:RNA binding"/>
    <property type="evidence" value="ECO:0007669"/>
    <property type="project" value="UniProtKB-KW"/>
</dbReference>
<evidence type="ECO:0000313" key="6">
    <source>
        <dbReference type="EMBL" id="KRU13109.1"/>
    </source>
</evidence>
<dbReference type="CDD" id="cd02440">
    <property type="entry name" value="AdoMet_MTases"/>
    <property type="match status" value="1"/>
</dbReference>
<evidence type="ECO:0000256" key="3">
    <source>
        <dbReference type="ARBA" id="ARBA00022691"/>
    </source>
</evidence>
<accession>A0A0H3J0M5</accession>
<keyword evidence="8" id="KW-1185">Reference proteome</keyword>
<keyword evidence="1 5" id="KW-0489">Methyltransferase</keyword>
<dbReference type="GeneID" id="93073005"/>
<dbReference type="AlphaFoldDB" id="A0A0H3J0M5"/>
<dbReference type="Proteomes" id="UP000030905">
    <property type="component" value="Chromosome"/>
</dbReference>
<dbReference type="Proteomes" id="UP000028042">
    <property type="component" value="Unassembled WGS sequence"/>
</dbReference>
<dbReference type="Pfam" id="PF00398">
    <property type="entry name" value="RrnaAD"/>
    <property type="match status" value="1"/>
</dbReference>
<dbReference type="SUPFAM" id="SSF53335">
    <property type="entry name" value="S-adenosyl-L-methionine-dependent methyltransferases"/>
    <property type="match status" value="1"/>
</dbReference>
<reference evidence="5 8" key="1">
    <citation type="journal article" date="2015" name="Genome Announc.">
        <title>Complete Genome Sequence of the Nitrogen-Fixing and Solvent-Producing Clostridium pasteurianum DSM 525.</title>
        <authorList>
            <person name="Poehlein A."/>
            <person name="Grosse-Honebrink A."/>
            <person name="Zhang Y."/>
            <person name="Minton N.P."/>
            <person name="Daniel R."/>
        </authorList>
    </citation>
    <scope>NUCLEOTIDE SEQUENCE [LARGE SCALE GENOMIC DNA]</scope>
    <source>
        <strain evidence="5">DSM 525</strain>
        <strain evidence="8">DSM 525 / ATCC 6013</strain>
    </source>
</reference>
<dbReference type="KEGG" id="cpae:CPAST_c07940"/>
<dbReference type="eggNOG" id="COG3963">
    <property type="taxonomic scope" value="Bacteria"/>
</dbReference>
<evidence type="ECO:0000313" key="5">
    <source>
        <dbReference type="EMBL" id="AJA50882.1"/>
    </source>
</evidence>
<dbReference type="Gene3D" id="3.40.50.150">
    <property type="entry name" value="Vaccinia Virus protein VP39"/>
    <property type="match status" value="1"/>
</dbReference>
<sequence>MKKISFIKQYLRHPKSVGAILPSSKYLANKMVEGIDFKNASCIIEYGPGTGVFTEKLLSRRRANTIILLMELNDKFYNMLKAKFKNEKNLFVINDSSENIDIYLNKYNIKSVDYIVSGLPFASLPEKISRNILNKTREVLKEDGNFITFQYTLFKKEFIKQYFKKINIKREFRNIPPAYVFNCINCK</sequence>
<keyword evidence="4" id="KW-0694">RNA-binding</keyword>
<dbReference type="PANTHER" id="PTHR11727">
    <property type="entry name" value="DIMETHYLADENOSINE TRANSFERASE"/>
    <property type="match status" value="1"/>
</dbReference>
<name>A0A0H3J0M5_CLOPA</name>
<keyword evidence="3" id="KW-0949">S-adenosyl-L-methionine</keyword>
<dbReference type="InterPro" id="IPR029063">
    <property type="entry name" value="SAM-dependent_MTases_sf"/>
</dbReference>
<dbReference type="PATRIC" id="fig|1262449.3.peg.3212"/>
<proteinExistence type="predicted"/>
<dbReference type="EMBL" id="CP009268">
    <property type="protein sequence ID" value="AJA50882.1"/>
    <property type="molecule type" value="Genomic_DNA"/>
</dbReference>
<dbReference type="GO" id="GO:0000179">
    <property type="term" value="F:rRNA (adenine-N6,N6-)-dimethyltransferase activity"/>
    <property type="evidence" value="ECO:0007669"/>
    <property type="project" value="TreeGrafter"/>
</dbReference>
<dbReference type="KEGG" id="cpat:CLPA_c07940"/>